<proteinExistence type="inferred from homology"/>
<dbReference type="Gene3D" id="2.60.40.10">
    <property type="entry name" value="Immunoglobulins"/>
    <property type="match status" value="1"/>
</dbReference>
<accession>A0ABU1N2Z7</accession>
<dbReference type="Pfam" id="PF02836">
    <property type="entry name" value="Glyco_hydro_2_C"/>
    <property type="match status" value="1"/>
</dbReference>
<dbReference type="Proteomes" id="UP001262754">
    <property type="component" value="Unassembled WGS sequence"/>
</dbReference>
<keyword evidence="2" id="KW-0378">Hydrolase</keyword>
<feature type="domain" description="Glycosyl hydrolases family 2 sugar binding" evidence="8">
    <location>
        <begin position="29"/>
        <end position="181"/>
    </location>
</feature>
<evidence type="ECO:0000256" key="2">
    <source>
        <dbReference type="ARBA" id="ARBA00022801"/>
    </source>
</evidence>
<keyword evidence="10" id="KW-1185">Reference proteome</keyword>
<evidence type="ECO:0000313" key="9">
    <source>
        <dbReference type="EMBL" id="MDR6532823.1"/>
    </source>
</evidence>
<keyword evidence="3" id="KW-0326">Glycosidase</keyword>
<dbReference type="EMBL" id="JAVDRL010000010">
    <property type="protein sequence ID" value="MDR6532823.1"/>
    <property type="molecule type" value="Genomic_DNA"/>
</dbReference>
<comment type="caution">
    <text evidence="9">The sequence shown here is derived from an EMBL/GenBank/DDBJ whole genome shotgun (WGS) entry which is preliminary data.</text>
</comment>
<gene>
    <name evidence="9" type="ORF">J2800_003583</name>
</gene>
<dbReference type="InterPro" id="IPR013783">
    <property type="entry name" value="Ig-like_fold"/>
</dbReference>
<dbReference type="SUPFAM" id="SSF49303">
    <property type="entry name" value="beta-Galactosidase/glucuronidase domain"/>
    <property type="match status" value="1"/>
</dbReference>
<dbReference type="Gene3D" id="3.20.20.80">
    <property type="entry name" value="Glycosidases"/>
    <property type="match status" value="1"/>
</dbReference>
<dbReference type="InterPro" id="IPR006103">
    <property type="entry name" value="Glyco_hydro_2_cat"/>
</dbReference>
<evidence type="ECO:0000259" key="8">
    <source>
        <dbReference type="Pfam" id="PF02837"/>
    </source>
</evidence>
<dbReference type="PRINTS" id="PR00132">
    <property type="entry name" value="GLHYDRLASE2"/>
</dbReference>
<sequence>MRTIGNFLRLLILALALGGHATAATRLDLDGAWRFRTDSKGEGLSAGWTTGPPEGARAVTVPHTWNLGQDQAFDGVGWYFKTFVLPEGLTDRHVELNFGGTFYKSRIFVNGVEAGAHEGGFTAYHLDVSKLVRPGENRIAVAIDNRPGLATIPGYAMRLQASGNVWYDWWRNGGILRDVWLSVADGGLIRQQTITQQLSADRATAVTRVRVENVDAETRAYRLTAAIEDPDGRVVGRAEQTLRVAASGAAEPSLSFTVERPQLWNVGAAKLYRLSVQLRDEDGRLLDERTDTIGFRKIEIKDRKLYVNSRAVRLTGMTRHQDSPWEGQAESAGTIRQDWNDLAALHVTLTRPVHYPQPQAVLDEADRQGVLLVPEIPIWQMNEAQLADPRLLPLAKRQMDEMIAEAGNHPSVLAWSVMNESDASKPGGLAFFRAMKAHINALDPGRFVTFADSDVSIAPWKPAQALREADFIMANAYFGTWSGGAGSVEPWLDFFDKAYPDKMLIISEFGWPGPFSADPKTADAARVENLRGQMAAFEKRSFVGGAIFWTYQDYHSNRNLYAGSVDGYVDHGVVDEYRQRKPSYAAWEHRNRALDVSVSWTVGEGGLKGFTAKVAPSAAGTLPSYPLIGQRVRWKALDQNGAVVGESPPTDIDLGAPAIVTGAWDKPVDGVVRLTLDVLTLTGVRSGGETAEYRPFKLGSAPFPPDPAQLSSNPAVH</sequence>
<dbReference type="SUPFAM" id="SSF49785">
    <property type="entry name" value="Galactose-binding domain-like"/>
    <property type="match status" value="1"/>
</dbReference>
<comment type="similarity">
    <text evidence="1">Belongs to the glycosyl hydrolase 2 family.</text>
</comment>
<feature type="domain" description="Glycoside hydrolase family 2 catalytic" evidence="7">
    <location>
        <begin position="298"/>
        <end position="591"/>
    </location>
</feature>
<dbReference type="InterPro" id="IPR036156">
    <property type="entry name" value="Beta-gal/glucu_dom_sf"/>
</dbReference>
<dbReference type="PANTHER" id="PTHR42732">
    <property type="entry name" value="BETA-GALACTOSIDASE"/>
    <property type="match status" value="1"/>
</dbReference>
<keyword evidence="5" id="KW-0732">Signal</keyword>
<dbReference type="PANTHER" id="PTHR42732:SF1">
    <property type="entry name" value="BETA-MANNOSIDASE"/>
    <property type="match status" value="1"/>
</dbReference>
<dbReference type="InterPro" id="IPR006101">
    <property type="entry name" value="Glyco_hydro_2"/>
</dbReference>
<dbReference type="SUPFAM" id="SSF51445">
    <property type="entry name" value="(Trans)glycosidases"/>
    <property type="match status" value="1"/>
</dbReference>
<dbReference type="InterPro" id="IPR008979">
    <property type="entry name" value="Galactose-bd-like_sf"/>
</dbReference>
<feature type="signal peptide" evidence="5">
    <location>
        <begin position="1"/>
        <end position="23"/>
    </location>
</feature>
<evidence type="ECO:0000256" key="5">
    <source>
        <dbReference type="SAM" id="SignalP"/>
    </source>
</evidence>
<organism evidence="9 10">
    <name type="scientific">Caulobacter rhizosphaerae</name>
    <dbReference type="NCBI Taxonomy" id="2010972"/>
    <lineage>
        <taxon>Bacteria</taxon>
        <taxon>Pseudomonadati</taxon>
        <taxon>Pseudomonadota</taxon>
        <taxon>Alphaproteobacteria</taxon>
        <taxon>Caulobacterales</taxon>
        <taxon>Caulobacteraceae</taxon>
        <taxon>Caulobacter</taxon>
    </lineage>
</organism>
<evidence type="ECO:0000313" key="10">
    <source>
        <dbReference type="Proteomes" id="UP001262754"/>
    </source>
</evidence>
<reference evidence="9 10" key="1">
    <citation type="submission" date="2023-07" db="EMBL/GenBank/DDBJ databases">
        <title>Sorghum-associated microbial communities from plants grown in Nebraska, USA.</title>
        <authorList>
            <person name="Schachtman D."/>
        </authorList>
    </citation>
    <scope>NUCLEOTIDE SEQUENCE [LARGE SCALE GENOMIC DNA]</scope>
    <source>
        <strain evidence="9 10">DS2154</strain>
    </source>
</reference>
<feature type="domain" description="Glycoside hydrolase family 2 immunoglobulin-like beta-sandwich" evidence="6">
    <location>
        <begin position="189"/>
        <end position="296"/>
    </location>
</feature>
<dbReference type="InterPro" id="IPR051913">
    <property type="entry name" value="GH2_Domain-Containing"/>
</dbReference>
<feature type="chain" id="PRO_5047100569" evidence="5">
    <location>
        <begin position="24"/>
        <end position="717"/>
    </location>
</feature>
<evidence type="ECO:0000256" key="3">
    <source>
        <dbReference type="ARBA" id="ARBA00023295"/>
    </source>
</evidence>
<name>A0ABU1N2Z7_9CAUL</name>
<dbReference type="Pfam" id="PF02837">
    <property type="entry name" value="Glyco_hydro_2_N"/>
    <property type="match status" value="1"/>
</dbReference>
<evidence type="ECO:0000256" key="4">
    <source>
        <dbReference type="SAM" id="MobiDB-lite"/>
    </source>
</evidence>
<evidence type="ECO:0000259" key="7">
    <source>
        <dbReference type="Pfam" id="PF02836"/>
    </source>
</evidence>
<protein>
    <submittedName>
        <fullName evidence="9">Beta-galactosidase/beta-glucuronidase</fullName>
    </submittedName>
</protein>
<feature type="region of interest" description="Disordered" evidence="4">
    <location>
        <begin position="696"/>
        <end position="717"/>
    </location>
</feature>
<dbReference type="RefSeq" id="WP_310033467.1">
    <property type="nucleotide sequence ID" value="NZ_JAVDRL010000010.1"/>
</dbReference>
<dbReference type="Pfam" id="PF00703">
    <property type="entry name" value="Glyco_hydro_2"/>
    <property type="match status" value="1"/>
</dbReference>
<dbReference type="InterPro" id="IPR006104">
    <property type="entry name" value="Glyco_hydro_2_N"/>
</dbReference>
<dbReference type="InterPro" id="IPR006102">
    <property type="entry name" value="Ig-like_GH2"/>
</dbReference>
<evidence type="ECO:0000256" key="1">
    <source>
        <dbReference type="ARBA" id="ARBA00007401"/>
    </source>
</evidence>
<evidence type="ECO:0000259" key="6">
    <source>
        <dbReference type="Pfam" id="PF00703"/>
    </source>
</evidence>
<dbReference type="InterPro" id="IPR017853">
    <property type="entry name" value="GH"/>
</dbReference>
<dbReference type="Gene3D" id="2.60.120.260">
    <property type="entry name" value="Galactose-binding domain-like"/>
    <property type="match status" value="1"/>
</dbReference>